<evidence type="ECO:0000259" key="2">
    <source>
        <dbReference type="PROSITE" id="PS50853"/>
    </source>
</evidence>
<dbReference type="GeneTree" id="ENSGT00440000035843"/>
<dbReference type="STRING" id="48698.ENSPFOP00000023013"/>
<dbReference type="SMART" id="SM00060">
    <property type="entry name" value="FN3"/>
    <property type="match status" value="2"/>
</dbReference>
<evidence type="ECO:0000256" key="1">
    <source>
        <dbReference type="ARBA" id="ARBA00022737"/>
    </source>
</evidence>
<dbReference type="Proteomes" id="UP000028760">
    <property type="component" value="Unassembled WGS sequence"/>
</dbReference>
<protein>
    <recommendedName>
        <fullName evidence="2">Fibronectin type-III domain-containing protein</fullName>
    </recommendedName>
</protein>
<dbReference type="InterPro" id="IPR036116">
    <property type="entry name" value="FN3_sf"/>
</dbReference>
<dbReference type="InterPro" id="IPR003961">
    <property type="entry name" value="FN3_dom"/>
</dbReference>
<evidence type="ECO:0000313" key="4">
    <source>
        <dbReference type="Proteomes" id="UP000028760"/>
    </source>
</evidence>
<dbReference type="SUPFAM" id="SSF49265">
    <property type="entry name" value="Fibronectin type III"/>
    <property type="match status" value="1"/>
</dbReference>
<dbReference type="AlphaFoldDB" id="A0A096LV22"/>
<name>A0A096LV22_POEFO</name>
<dbReference type="CDD" id="cd00063">
    <property type="entry name" value="FN3"/>
    <property type="match status" value="1"/>
</dbReference>
<dbReference type="InterPro" id="IPR050991">
    <property type="entry name" value="ECM_Regulatory_Proteins"/>
</dbReference>
<dbReference type="Gene3D" id="2.60.40.10">
    <property type="entry name" value="Immunoglobulins"/>
    <property type="match status" value="2"/>
</dbReference>
<keyword evidence="1" id="KW-0677">Repeat</keyword>
<evidence type="ECO:0000313" key="3">
    <source>
        <dbReference type="Ensembl" id="ENSPFOP00000023013.1"/>
    </source>
</evidence>
<dbReference type="PANTHER" id="PTHR46708">
    <property type="entry name" value="TENASCIN"/>
    <property type="match status" value="1"/>
</dbReference>
<organism evidence="3 4">
    <name type="scientific">Poecilia formosa</name>
    <name type="common">Amazon molly</name>
    <name type="synonym">Limia formosa</name>
    <dbReference type="NCBI Taxonomy" id="48698"/>
    <lineage>
        <taxon>Eukaryota</taxon>
        <taxon>Metazoa</taxon>
        <taxon>Chordata</taxon>
        <taxon>Craniata</taxon>
        <taxon>Vertebrata</taxon>
        <taxon>Euteleostomi</taxon>
        <taxon>Actinopterygii</taxon>
        <taxon>Neopterygii</taxon>
        <taxon>Teleostei</taxon>
        <taxon>Neoteleostei</taxon>
        <taxon>Acanthomorphata</taxon>
        <taxon>Ovalentaria</taxon>
        <taxon>Atherinomorphae</taxon>
        <taxon>Cyprinodontiformes</taxon>
        <taxon>Poeciliidae</taxon>
        <taxon>Poeciliinae</taxon>
        <taxon>Poecilia</taxon>
    </lineage>
</organism>
<dbReference type="EMBL" id="AYCK01026491">
    <property type="status" value="NOT_ANNOTATED_CDS"/>
    <property type="molecule type" value="Genomic_DNA"/>
</dbReference>
<dbReference type="PANTHER" id="PTHR46708:SF2">
    <property type="entry name" value="FIBRONECTIN TYPE-III DOMAIN-CONTAINING PROTEIN"/>
    <property type="match status" value="1"/>
</dbReference>
<keyword evidence="4" id="KW-1185">Reference proteome</keyword>
<reference evidence="3" key="3">
    <citation type="submission" date="2025-09" db="UniProtKB">
        <authorList>
            <consortium name="Ensembl"/>
        </authorList>
    </citation>
    <scope>IDENTIFICATION</scope>
</reference>
<proteinExistence type="predicted"/>
<dbReference type="InterPro" id="IPR013783">
    <property type="entry name" value="Ig-like_fold"/>
</dbReference>
<reference evidence="3" key="2">
    <citation type="submission" date="2025-08" db="UniProtKB">
        <authorList>
            <consortium name="Ensembl"/>
        </authorList>
    </citation>
    <scope>IDENTIFICATION</scope>
</reference>
<accession>A0A096LV22</accession>
<dbReference type="PROSITE" id="PS50853">
    <property type="entry name" value="FN3"/>
    <property type="match status" value="1"/>
</dbReference>
<sequence>SQNESSITLQWNKINNNINFVLQFNGVETNISAPNGDGPVNYTVSSLTAGTRYTFTLFSVLESIRSSGVSIAVVTAPKNPEGFRVSEQDETSITLQWNKVGINISFVLQFNGTETNIRAPDGDGPVKHTVTSLTARTNYTFTLFSVFENVRSSGVSILATTASDYVLGMNLRLKLPITMSESELEDALIELLRKYNLPPQITLKIISSKP</sequence>
<dbReference type="Pfam" id="PF00041">
    <property type="entry name" value="fn3"/>
    <property type="match status" value="1"/>
</dbReference>
<dbReference type="Ensembl" id="ENSPFOT00000031596.1">
    <property type="protein sequence ID" value="ENSPFOP00000023013.1"/>
    <property type="gene ID" value="ENSPFOG00000021740.1"/>
</dbReference>
<feature type="domain" description="Fibronectin type-III" evidence="2">
    <location>
        <begin position="76"/>
        <end position="165"/>
    </location>
</feature>
<reference evidence="4" key="1">
    <citation type="submission" date="2013-10" db="EMBL/GenBank/DDBJ databases">
        <authorList>
            <person name="Schartl M."/>
            <person name="Warren W."/>
        </authorList>
    </citation>
    <scope>NUCLEOTIDE SEQUENCE [LARGE SCALE GENOMIC DNA]</scope>
    <source>
        <strain evidence="4">female</strain>
    </source>
</reference>